<dbReference type="GO" id="GO:0030217">
    <property type="term" value="P:T cell differentiation"/>
    <property type="evidence" value="ECO:0007669"/>
    <property type="project" value="Ensembl"/>
</dbReference>
<dbReference type="GO" id="GO:0032807">
    <property type="term" value="C:DNA ligase IV complex"/>
    <property type="evidence" value="ECO:0000318"/>
    <property type="project" value="GO_Central"/>
</dbReference>
<dbReference type="PANTHER" id="PTHR32235">
    <property type="entry name" value="NON-HOMOLOGOUS END-JOINING FACTOR 1"/>
    <property type="match status" value="1"/>
</dbReference>
<feature type="domain" description="XLF-like coiled-coil region" evidence="13">
    <location>
        <begin position="163"/>
        <end position="211"/>
    </location>
</feature>
<dbReference type="GO" id="GO:0000723">
    <property type="term" value="P:telomere maintenance"/>
    <property type="evidence" value="ECO:0007669"/>
    <property type="project" value="Ensembl"/>
</dbReference>
<dbReference type="InterPro" id="IPR052287">
    <property type="entry name" value="NHEJ_factor"/>
</dbReference>
<reference evidence="14" key="3">
    <citation type="submission" date="2025-09" db="UniProtKB">
        <authorList>
            <consortium name="Ensembl"/>
        </authorList>
    </citation>
    <scope>IDENTIFICATION</scope>
</reference>
<dbReference type="AlphaFoldDB" id="F6XER3"/>
<evidence type="ECO:0000256" key="4">
    <source>
        <dbReference type="ARBA" id="ARBA00023204"/>
    </source>
</evidence>
<evidence type="ECO:0000256" key="11">
    <source>
        <dbReference type="SAM" id="MobiDB-lite"/>
    </source>
</evidence>
<evidence type="ECO:0000259" key="12">
    <source>
        <dbReference type="Pfam" id="PF09302"/>
    </source>
</evidence>
<dbReference type="Pfam" id="PF21928">
    <property type="entry name" value="XLF_CC"/>
    <property type="match status" value="1"/>
</dbReference>
<dbReference type="GO" id="GO:0035861">
    <property type="term" value="C:site of double-strand break"/>
    <property type="evidence" value="ECO:0007669"/>
    <property type="project" value="Ensembl"/>
</dbReference>
<dbReference type="CTD" id="79840"/>
<dbReference type="HOGENOM" id="CLU_076115_1_0_1"/>
<dbReference type="KEGG" id="mdo:100010576"/>
<feature type="compositionally biased region" description="Polar residues" evidence="11">
    <location>
        <begin position="290"/>
        <end position="316"/>
    </location>
</feature>
<dbReference type="Gene3D" id="2.170.210.10">
    <property type="entry name" value="DNA double-strand break repair and VJ recombination XRCC4, N-terminal"/>
    <property type="match status" value="1"/>
</dbReference>
<dbReference type="GO" id="GO:0070182">
    <property type="term" value="F:DNA polymerase binding"/>
    <property type="evidence" value="ECO:0007669"/>
    <property type="project" value="Ensembl"/>
</dbReference>
<feature type="compositionally biased region" description="Basic residues" evidence="11">
    <location>
        <begin position="321"/>
        <end position="335"/>
    </location>
</feature>
<dbReference type="GO" id="GO:0030183">
    <property type="term" value="P:B cell differentiation"/>
    <property type="evidence" value="ECO:0007669"/>
    <property type="project" value="Ensembl"/>
</dbReference>
<dbReference type="Proteomes" id="UP000002280">
    <property type="component" value="Chromosome 7"/>
</dbReference>
<dbReference type="GO" id="GO:0033152">
    <property type="term" value="P:immunoglobulin V(D)J recombination"/>
    <property type="evidence" value="ECO:0007669"/>
    <property type="project" value="Ensembl"/>
</dbReference>
<evidence type="ECO:0000256" key="7">
    <source>
        <dbReference type="ARBA" id="ARBA00044529"/>
    </source>
</evidence>
<dbReference type="GO" id="GO:0005958">
    <property type="term" value="C:DNA-dependent protein kinase-DNA ligase 4 complex"/>
    <property type="evidence" value="ECO:0007669"/>
    <property type="project" value="Ensembl"/>
</dbReference>
<protein>
    <recommendedName>
        <fullName evidence="7">Non-homologous end-joining factor 1</fullName>
    </recommendedName>
    <alternativeName>
        <fullName evidence="9">Protein cernunnos</fullName>
    </alternativeName>
    <alternativeName>
        <fullName evidence="10">XRCC4-like factor</fullName>
    </alternativeName>
</protein>
<dbReference type="Pfam" id="PF09302">
    <property type="entry name" value="XLF"/>
    <property type="match status" value="1"/>
</dbReference>
<evidence type="ECO:0000256" key="8">
    <source>
        <dbReference type="ARBA" id="ARBA00066064"/>
    </source>
</evidence>
<dbReference type="STRING" id="13616.ENSMODP00000019153"/>
<evidence type="ECO:0000256" key="6">
    <source>
        <dbReference type="ARBA" id="ARBA00025747"/>
    </source>
</evidence>
<evidence type="ECO:0000256" key="3">
    <source>
        <dbReference type="ARBA" id="ARBA00023125"/>
    </source>
</evidence>
<organism evidence="14 15">
    <name type="scientific">Monodelphis domestica</name>
    <name type="common">Gray short-tailed opossum</name>
    <dbReference type="NCBI Taxonomy" id="13616"/>
    <lineage>
        <taxon>Eukaryota</taxon>
        <taxon>Metazoa</taxon>
        <taxon>Chordata</taxon>
        <taxon>Craniata</taxon>
        <taxon>Vertebrata</taxon>
        <taxon>Euteleostomi</taxon>
        <taxon>Mammalia</taxon>
        <taxon>Metatheria</taxon>
        <taxon>Didelphimorphia</taxon>
        <taxon>Didelphidae</taxon>
        <taxon>Monodelphis</taxon>
    </lineage>
</organism>
<dbReference type="GeneTree" id="ENSGT00390000009940"/>
<reference evidence="14" key="2">
    <citation type="submission" date="2025-08" db="UniProtKB">
        <authorList>
            <consortium name="Ensembl"/>
        </authorList>
    </citation>
    <scope>IDENTIFICATION</scope>
</reference>
<dbReference type="InterPro" id="IPR015381">
    <property type="entry name" value="XLF-like_N"/>
</dbReference>
<dbReference type="InterPro" id="IPR038051">
    <property type="entry name" value="XRCC4-like_N_sf"/>
</dbReference>
<feature type="domain" description="XLF-like N-terminal" evidence="12">
    <location>
        <begin position="47"/>
        <end position="160"/>
    </location>
</feature>
<evidence type="ECO:0000256" key="2">
    <source>
        <dbReference type="ARBA" id="ARBA00022763"/>
    </source>
</evidence>
<dbReference type="GO" id="GO:0045027">
    <property type="term" value="F:DNA end binding"/>
    <property type="evidence" value="ECO:0000318"/>
    <property type="project" value="GO_Central"/>
</dbReference>
<proteinExistence type="inferred from homology"/>
<keyword evidence="5" id="KW-0539">Nucleus</keyword>
<evidence type="ECO:0000313" key="14">
    <source>
        <dbReference type="Ensembl" id="ENSMODP00000019153.2"/>
    </source>
</evidence>
<dbReference type="CDD" id="cd22285">
    <property type="entry name" value="HD_XLF_N"/>
    <property type="match status" value="1"/>
</dbReference>
<name>F6XER3_MONDO</name>
<dbReference type="Bgee" id="ENSMODG00000015338">
    <property type="expression patterns" value="Expressed in skeletal muscle tissue and 21 other cell types or tissues"/>
</dbReference>
<keyword evidence="3" id="KW-0238">DNA-binding</keyword>
<evidence type="ECO:0000256" key="1">
    <source>
        <dbReference type="ARBA" id="ARBA00004123"/>
    </source>
</evidence>
<evidence type="ECO:0000256" key="10">
    <source>
        <dbReference type="ARBA" id="ARBA00082415"/>
    </source>
</evidence>
<evidence type="ECO:0000259" key="13">
    <source>
        <dbReference type="Pfam" id="PF21928"/>
    </source>
</evidence>
<dbReference type="eggNOG" id="ENOG502S0R3">
    <property type="taxonomic scope" value="Eukaryota"/>
</dbReference>
<dbReference type="GeneID" id="100010576"/>
<dbReference type="PANTHER" id="PTHR32235:SF1">
    <property type="entry name" value="NON-HOMOLOGOUS END-JOINING FACTOR 1"/>
    <property type="match status" value="1"/>
</dbReference>
<gene>
    <name evidence="14" type="primary">NHEJ1</name>
</gene>
<dbReference type="GO" id="GO:0006303">
    <property type="term" value="P:double-strand break repair via nonhomologous end joining"/>
    <property type="evidence" value="ECO:0000318"/>
    <property type="project" value="GO_Central"/>
</dbReference>
<evidence type="ECO:0000256" key="9">
    <source>
        <dbReference type="ARBA" id="ARBA00075910"/>
    </source>
</evidence>
<dbReference type="GO" id="GO:0010212">
    <property type="term" value="P:response to ionizing radiation"/>
    <property type="evidence" value="ECO:0007669"/>
    <property type="project" value="Ensembl"/>
</dbReference>
<sequence>MGGAPQAPPPISAGARGLRPGCARKAGRAGGYDVTMEELEHGLLIQPWAWLQLSGESLLAKVYITTQKGYALLLSDLQYVWHEQVDTNVVSQRAKELNKRLSATPSAFLSHLKDLMCTLLEGSTDTKGATFSCEHMPDGLTLHVRSDLSGLPFHWNFQCALASPSMVSQHLIRPLMGMSLALQHQVKELASLLRMKDAEIQDYQENGATLSRDRLKTELFDENVFLEQFVTENLLEACNVKDGKPFAMKLQNLYVTITKQEFQAGQKRHGSGDSQASDGTSSHDTDVRLLNQQEQQSFSAPTLSVTETLNMDTSGPIQRPHLSKAKRKKPKGLFS</sequence>
<dbReference type="InterPro" id="IPR053829">
    <property type="entry name" value="XLF-like_CC"/>
</dbReference>
<dbReference type="GO" id="GO:0001650">
    <property type="term" value="C:fibrillar center"/>
    <property type="evidence" value="ECO:0007669"/>
    <property type="project" value="Ensembl"/>
</dbReference>
<evidence type="ECO:0000313" key="15">
    <source>
        <dbReference type="Proteomes" id="UP000002280"/>
    </source>
</evidence>
<dbReference type="RefSeq" id="XP_007501763.3">
    <property type="nucleotide sequence ID" value="XM_007501701.3"/>
</dbReference>
<evidence type="ECO:0000256" key="5">
    <source>
        <dbReference type="ARBA" id="ARBA00023242"/>
    </source>
</evidence>
<comment type="subunit">
    <text evidence="8">Homodimer; mainly exists as a homodimer when not associated with XRCC4. Interacts with XRCC4; the interaction is direct and is mediated via a head-to-head interaction between N-terminal head regions. Component of the core long-range non-homologous end joining (NHEJ) complex (also named DNA-PK complex) composed of PRKDC, LIG4, XRCC4, XRCC6/Ku70, XRCC5/Ku86 and NHEJ1/XLF. Additional component of the NHEJ complex includes PAXX. Following autophosphorylation, PRKDC dissociates from DNA, leading to formation of the short-range NHEJ complex, composed of LIG4, XRCC4, XRCC6/Ku70, XRCC5/Ku86 and NHEJ1/XLF. Interacts with POLL (DNA polymerase lambda); promoting POLL recruitment to double-strand breaks (DSBs) and stimulation of the end-filling activity of POLL.</text>
</comment>
<dbReference type="GO" id="GO:0005654">
    <property type="term" value="C:nucleoplasm"/>
    <property type="evidence" value="ECO:0007669"/>
    <property type="project" value="Ensembl"/>
</dbReference>
<comment type="similarity">
    <text evidence="6">Belongs to the XRCC4-XLF family. XLF subfamily.</text>
</comment>
<keyword evidence="4" id="KW-0234">DNA repair</keyword>
<dbReference type="FunCoup" id="F6XER3">
    <property type="interactions" value="219"/>
</dbReference>
<keyword evidence="15" id="KW-1185">Reference proteome</keyword>
<dbReference type="OrthoDB" id="2155935at2759"/>
<keyword evidence="2" id="KW-0227">DNA damage</keyword>
<dbReference type="Gene3D" id="1.10.287.450">
    <property type="entry name" value="Helix hairpin bin"/>
    <property type="match status" value="1"/>
</dbReference>
<dbReference type="InParanoid" id="F6XER3"/>
<dbReference type="FunFam" id="1.10.287.450:FF:000003">
    <property type="entry name" value="Non-homologous end-joining factor 1"/>
    <property type="match status" value="1"/>
</dbReference>
<dbReference type="Ensembl" id="ENSMODT00000019498.3">
    <property type="protein sequence ID" value="ENSMODP00000019153.2"/>
    <property type="gene ID" value="ENSMODG00000015338.3"/>
</dbReference>
<dbReference type="FunFam" id="2.170.210.10:FF:000001">
    <property type="entry name" value="Non-homologous end-joining factor 1"/>
    <property type="match status" value="1"/>
</dbReference>
<reference evidence="14 15" key="1">
    <citation type="journal article" date="2007" name="Nature">
        <title>Genome of the marsupial Monodelphis domestica reveals innovation in non-coding sequences.</title>
        <authorList>
            <person name="Mikkelsen T.S."/>
            <person name="Wakefield M.J."/>
            <person name="Aken B."/>
            <person name="Amemiya C.T."/>
            <person name="Chang J.L."/>
            <person name="Duke S."/>
            <person name="Garber M."/>
            <person name="Gentles A.J."/>
            <person name="Goodstadt L."/>
            <person name="Heger A."/>
            <person name="Jurka J."/>
            <person name="Kamal M."/>
            <person name="Mauceli E."/>
            <person name="Searle S.M."/>
            <person name="Sharpe T."/>
            <person name="Baker M.L."/>
            <person name="Batzer M.A."/>
            <person name="Benos P.V."/>
            <person name="Belov K."/>
            <person name="Clamp M."/>
            <person name="Cook A."/>
            <person name="Cuff J."/>
            <person name="Das R."/>
            <person name="Davidow L."/>
            <person name="Deakin J.E."/>
            <person name="Fazzari M.J."/>
            <person name="Glass J.L."/>
            <person name="Grabherr M."/>
            <person name="Greally J.M."/>
            <person name="Gu W."/>
            <person name="Hore T.A."/>
            <person name="Huttley G.A."/>
            <person name="Kleber M."/>
            <person name="Jirtle R.L."/>
            <person name="Koina E."/>
            <person name="Lee J.T."/>
            <person name="Mahony S."/>
            <person name="Marra M.A."/>
            <person name="Miller R.D."/>
            <person name="Nicholls R.D."/>
            <person name="Oda M."/>
            <person name="Papenfuss A.T."/>
            <person name="Parra Z.E."/>
            <person name="Pollock D.D."/>
            <person name="Ray D.A."/>
            <person name="Schein J.E."/>
            <person name="Speed T.P."/>
            <person name="Thompson K."/>
            <person name="VandeBerg J.L."/>
            <person name="Wade C.M."/>
            <person name="Walker J.A."/>
            <person name="Waters P.D."/>
            <person name="Webber C."/>
            <person name="Weidman J.R."/>
            <person name="Xie X."/>
            <person name="Zody M.C."/>
            <person name="Baldwin J."/>
            <person name="Abdouelleil A."/>
            <person name="Abdulkadir J."/>
            <person name="Abebe A."/>
            <person name="Abera B."/>
            <person name="Abreu J."/>
            <person name="Acer S.C."/>
            <person name="Aftuck L."/>
            <person name="Alexander A."/>
            <person name="An P."/>
            <person name="Anderson E."/>
            <person name="Anderson S."/>
            <person name="Arachi H."/>
            <person name="Azer M."/>
            <person name="Bachantsang P."/>
            <person name="Barry A."/>
            <person name="Bayul T."/>
            <person name="Berlin A."/>
            <person name="Bessette D."/>
            <person name="Bloom T."/>
            <person name="Bloom T."/>
            <person name="Boguslavskiy L."/>
            <person name="Bonnet C."/>
            <person name="Boukhgalter B."/>
            <person name="Bourzgui I."/>
            <person name="Brown A."/>
            <person name="Cahill P."/>
            <person name="Channer S."/>
            <person name="Cheshatsang Y."/>
            <person name="Chuda L."/>
            <person name="Citroen M."/>
            <person name="Collymore A."/>
            <person name="Cooke P."/>
            <person name="Costello M."/>
            <person name="D'Aco K."/>
            <person name="Daza R."/>
            <person name="De Haan G."/>
            <person name="DeGray S."/>
            <person name="DeMaso C."/>
            <person name="Dhargay N."/>
            <person name="Dooley K."/>
            <person name="Dooley E."/>
            <person name="Doricent M."/>
            <person name="Dorje P."/>
            <person name="Dorjee K."/>
            <person name="Dupes A."/>
            <person name="Elong R."/>
            <person name="Falk J."/>
            <person name="Farina A."/>
            <person name="Faro S."/>
            <person name="Ferguson D."/>
            <person name="Fisher S."/>
            <person name="Foley C.D."/>
            <person name="Franke A."/>
            <person name="Friedrich D."/>
            <person name="Gadbois L."/>
            <person name="Gearin G."/>
            <person name="Gearin C.R."/>
            <person name="Giannoukos G."/>
            <person name="Goode T."/>
            <person name="Graham J."/>
            <person name="Grandbois E."/>
            <person name="Grewal S."/>
            <person name="Gyaltsen K."/>
            <person name="Hafez N."/>
            <person name="Hagos B."/>
            <person name="Hall J."/>
            <person name="Henson C."/>
            <person name="Hollinger A."/>
            <person name="Honan T."/>
            <person name="Huard M.D."/>
            <person name="Hughes L."/>
            <person name="Hurhula B."/>
            <person name="Husby M.E."/>
            <person name="Kamat A."/>
            <person name="Kanga B."/>
            <person name="Kashin S."/>
            <person name="Khazanovich D."/>
            <person name="Kisner P."/>
            <person name="Lance K."/>
            <person name="Lara M."/>
            <person name="Lee W."/>
            <person name="Lennon N."/>
            <person name="Letendre F."/>
            <person name="LeVine R."/>
            <person name="Lipovsky A."/>
            <person name="Liu X."/>
            <person name="Liu J."/>
            <person name="Liu S."/>
            <person name="Lokyitsang T."/>
            <person name="Lokyitsang Y."/>
            <person name="Lubonja R."/>
            <person name="Lui A."/>
            <person name="MacDonald P."/>
            <person name="Magnisalis V."/>
            <person name="Maru K."/>
            <person name="Matthews C."/>
            <person name="McCusker W."/>
            <person name="McDonough S."/>
            <person name="Mehta T."/>
            <person name="Meldrim J."/>
            <person name="Meneus L."/>
            <person name="Mihai O."/>
            <person name="Mihalev A."/>
            <person name="Mihova T."/>
            <person name="Mittelman R."/>
            <person name="Mlenga V."/>
            <person name="Montmayeur A."/>
            <person name="Mulrain L."/>
            <person name="Navidi A."/>
            <person name="Naylor J."/>
            <person name="Negash T."/>
            <person name="Nguyen T."/>
            <person name="Nguyen N."/>
            <person name="Nicol R."/>
            <person name="Norbu C."/>
            <person name="Norbu N."/>
            <person name="Novod N."/>
            <person name="O'Neill B."/>
            <person name="Osman S."/>
            <person name="Markiewicz E."/>
            <person name="Oyono O.L."/>
            <person name="Patti C."/>
            <person name="Phunkhang P."/>
            <person name="Pierre F."/>
            <person name="Priest M."/>
            <person name="Raghuraman S."/>
            <person name="Rege F."/>
            <person name="Reyes R."/>
            <person name="Rise C."/>
            <person name="Rogov P."/>
            <person name="Ross K."/>
            <person name="Ryan E."/>
            <person name="Settipalli S."/>
            <person name="Shea T."/>
            <person name="Sherpa N."/>
            <person name="Shi L."/>
            <person name="Shih D."/>
            <person name="Sparrow T."/>
            <person name="Spaulding J."/>
            <person name="Stalker J."/>
            <person name="Stange-Thomann N."/>
            <person name="Stavropoulos S."/>
            <person name="Stone C."/>
            <person name="Strader C."/>
            <person name="Tesfaye S."/>
            <person name="Thomson T."/>
            <person name="Thoulutsang Y."/>
            <person name="Thoulutsang D."/>
            <person name="Topham K."/>
            <person name="Topping I."/>
            <person name="Tsamla T."/>
            <person name="Vassiliev H."/>
            <person name="Vo A."/>
            <person name="Wangchuk T."/>
            <person name="Wangdi T."/>
            <person name="Weiand M."/>
            <person name="Wilkinson J."/>
            <person name="Wilson A."/>
            <person name="Yadav S."/>
            <person name="Young G."/>
            <person name="Yu Q."/>
            <person name="Zembek L."/>
            <person name="Zhong D."/>
            <person name="Zimmer A."/>
            <person name="Zwirko Z."/>
            <person name="Jaffe D.B."/>
            <person name="Alvarez P."/>
            <person name="Brockman W."/>
            <person name="Butler J."/>
            <person name="Chin C."/>
            <person name="Gnerre S."/>
            <person name="MacCallum I."/>
            <person name="Graves J.A."/>
            <person name="Ponting C.P."/>
            <person name="Breen M."/>
            <person name="Samollow P.B."/>
            <person name="Lander E.S."/>
            <person name="Lindblad-Toh K."/>
        </authorList>
    </citation>
    <scope>NUCLEOTIDE SEQUENCE [LARGE SCALE GENOMIC DNA]</scope>
</reference>
<feature type="region of interest" description="Disordered" evidence="11">
    <location>
        <begin position="264"/>
        <end position="335"/>
    </location>
</feature>
<accession>F6XER3</accession>
<comment type="subcellular location">
    <subcellularLocation>
        <location evidence="1">Nucleus</location>
    </subcellularLocation>
</comment>
<dbReference type="OMA" id="LPFYWHF"/>